<dbReference type="Proteomes" id="UP000518266">
    <property type="component" value="Unassembled WGS sequence"/>
</dbReference>
<evidence type="ECO:0000313" key="1">
    <source>
        <dbReference type="EMBL" id="KAF3833184.1"/>
    </source>
</evidence>
<proteinExistence type="predicted"/>
<organism evidence="1 2">
    <name type="scientific">Dissostichus mawsoni</name>
    <name type="common">Antarctic cod</name>
    <dbReference type="NCBI Taxonomy" id="36200"/>
    <lineage>
        <taxon>Eukaryota</taxon>
        <taxon>Metazoa</taxon>
        <taxon>Chordata</taxon>
        <taxon>Craniata</taxon>
        <taxon>Vertebrata</taxon>
        <taxon>Euteleostomi</taxon>
        <taxon>Actinopterygii</taxon>
        <taxon>Neopterygii</taxon>
        <taxon>Teleostei</taxon>
        <taxon>Neoteleostei</taxon>
        <taxon>Acanthomorphata</taxon>
        <taxon>Eupercaria</taxon>
        <taxon>Perciformes</taxon>
        <taxon>Notothenioidei</taxon>
        <taxon>Nototheniidae</taxon>
        <taxon>Dissostichus</taxon>
    </lineage>
</organism>
<dbReference type="AlphaFoldDB" id="A0A7J5X864"/>
<name>A0A7J5X864_DISMA</name>
<keyword evidence="2" id="KW-1185">Reference proteome</keyword>
<gene>
    <name evidence="1" type="ORF">F7725_026849</name>
</gene>
<dbReference type="EMBL" id="JAAKFY010000027">
    <property type="protein sequence ID" value="KAF3833184.1"/>
    <property type="molecule type" value="Genomic_DNA"/>
</dbReference>
<sequence length="201" mass="23047">MTADQAAVLLLKARSNYYEQGDKAGRLLAHQLRQNVASYQIPRIQTSSDIMIDPQRINDEFRDYYASLYTSETSSDTQDLIFFYTLETPSSAYTKNVIVKASLKIWNQFRRFFDLQTYSTLAPLTANHVFPPSLVDGAFTIWSNQGIQIFKTFIFTTHLPLSNSYLINVHYLANISSGIYRFAVLLIIDSLSFLITQLIHH</sequence>
<comment type="caution">
    <text evidence="1">The sequence shown here is derived from an EMBL/GenBank/DDBJ whole genome shotgun (WGS) entry which is preliminary data.</text>
</comment>
<evidence type="ECO:0000313" key="2">
    <source>
        <dbReference type="Proteomes" id="UP000518266"/>
    </source>
</evidence>
<protein>
    <submittedName>
        <fullName evidence="1">Uncharacterized protein</fullName>
    </submittedName>
</protein>
<reference evidence="1 2" key="1">
    <citation type="submission" date="2020-03" db="EMBL/GenBank/DDBJ databases">
        <title>Dissostichus mawsoni Genome sequencing and assembly.</title>
        <authorList>
            <person name="Park H."/>
        </authorList>
    </citation>
    <scope>NUCLEOTIDE SEQUENCE [LARGE SCALE GENOMIC DNA]</scope>
    <source>
        <strain evidence="1">DM0001</strain>
        <tissue evidence="1">Muscle</tissue>
    </source>
</reference>
<accession>A0A7J5X864</accession>